<evidence type="ECO:0000313" key="6">
    <source>
        <dbReference type="EMBL" id="KAG8182477.1"/>
    </source>
</evidence>
<dbReference type="Pfam" id="PF09320">
    <property type="entry name" value="DUF1977"/>
    <property type="match status" value="1"/>
</dbReference>
<organism evidence="6 7">
    <name type="scientific">Oedothorax gibbosus</name>
    <dbReference type="NCBI Taxonomy" id="931172"/>
    <lineage>
        <taxon>Eukaryota</taxon>
        <taxon>Metazoa</taxon>
        <taxon>Ecdysozoa</taxon>
        <taxon>Arthropoda</taxon>
        <taxon>Chelicerata</taxon>
        <taxon>Arachnida</taxon>
        <taxon>Araneae</taxon>
        <taxon>Araneomorphae</taxon>
        <taxon>Entelegynae</taxon>
        <taxon>Araneoidea</taxon>
        <taxon>Linyphiidae</taxon>
        <taxon>Erigoninae</taxon>
        <taxon>Oedothorax</taxon>
    </lineage>
</organism>
<name>A0AAV6UE27_9ARAC</name>
<dbReference type="EMBL" id="JAFNEN010000461">
    <property type="protein sequence ID" value="KAG8182477.1"/>
    <property type="molecule type" value="Genomic_DNA"/>
</dbReference>
<evidence type="ECO:0000313" key="7">
    <source>
        <dbReference type="Proteomes" id="UP000827092"/>
    </source>
</evidence>
<dbReference type="GO" id="GO:0005789">
    <property type="term" value="C:endoplasmic reticulum membrane"/>
    <property type="evidence" value="ECO:0007669"/>
    <property type="project" value="TreeGrafter"/>
</dbReference>
<evidence type="ECO:0000259" key="5">
    <source>
        <dbReference type="Pfam" id="PF09320"/>
    </source>
</evidence>
<comment type="caution">
    <text evidence="6">The sequence shown here is derived from an EMBL/GenBank/DDBJ whole genome shotgun (WGS) entry which is preliminary data.</text>
</comment>
<dbReference type="Proteomes" id="UP000827092">
    <property type="component" value="Unassembled WGS sequence"/>
</dbReference>
<keyword evidence="2" id="KW-0812">Transmembrane</keyword>
<evidence type="ECO:0000256" key="1">
    <source>
        <dbReference type="ARBA" id="ARBA00004167"/>
    </source>
</evidence>
<comment type="subcellular location">
    <subcellularLocation>
        <location evidence="1">Membrane</location>
        <topology evidence="1">Single-pass membrane protein</topology>
    </subcellularLocation>
</comment>
<feature type="domain" description="DUF1977" evidence="5">
    <location>
        <begin position="2"/>
        <end position="93"/>
    </location>
</feature>
<dbReference type="InterPro" id="IPR051100">
    <property type="entry name" value="DnaJ_subfamily_B/C"/>
</dbReference>
<dbReference type="GO" id="GO:0030544">
    <property type="term" value="F:Hsp70 protein binding"/>
    <property type="evidence" value="ECO:0007669"/>
    <property type="project" value="TreeGrafter"/>
</dbReference>
<dbReference type="InterPro" id="IPR015399">
    <property type="entry name" value="DUF1977_DnaJ-like"/>
</dbReference>
<dbReference type="PANTHER" id="PTHR43908">
    <property type="entry name" value="AT29763P-RELATED"/>
    <property type="match status" value="1"/>
</dbReference>
<keyword evidence="7" id="KW-1185">Reference proteome</keyword>
<dbReference type="AlphaFoldDB" id="A0AAV6UE27"/>
<evidence type="ECO:0000256" key="3">
    <source>
        <dbReference type="ARBA" id="ARBA00022989"/>
    </source>
</evidence>
<proteinExistence type="predicted"/>
<keyword evidence="4" id="KW-0472">Membrane</keyword>
<evidence type="ECO:0000256" key="4">
    <source>
        <dbReference type="ARBA" id="ARBA00023136"/>
    </source>
</evidence>
<dbReference type="PANTHER" id="PTHR43908:SF3">
    <property type="entry name" value="AT29763P-RELATED"/>
    <property type="match status" value="1"/>
</dbReference>
<dbReference type="GO" id="GO:0071218">
    <property type="term" value="P:cellular response to misfolded protein"/>
    <property type="evidence" value="ECO:0007669"/>
    <property type="project" value="TreeGrafter"/>
</dbReference>
<keyword evidence="3" id="KW-1133">Transmembrane helix</keyword>
<gene>
    <name evidence="6" type="ORF">JTE90_020396</name>
</gene>
<accession>A0AAV6UE27</accession>
<sequence length="103" mass="12412">MYSLSKSMKYPYERRTSNLRVPYFVKESFTQDFQGSIQRLEGQVEEEYIANLRGSCFKEKNYRESMIWRARNFRDRSLEEKARQLKTPSCDTLGELYNSEKGW</sequence>
<reference evidence="6 7" key="1">
    <citation type="journal article" date="2022" name="Nat. Ecol. Evol.">
        <title>A masculinizing supergene underlies an exaggerated male reproductive morph in a spider.</title>
        <authorList>
            <person name="Hendrickx F."/>
            <person name="De Corte Z."/>
            <person name="Sonet G."/>
            <person name="Van Belleghem S.M."/>
            <person name="Kostlbacher S."/>
            <person name="Vangestel C."/>
        </authorList>
    </citation>
    <scope>NUCLEOTIDE SEQUENCE [LARGE SCALE GENOMIC DNA]</scope>
    <source>
        <strain evidence="6">W744_W776</strain>
    </source>
</reference>
<evidence type="ECO:0000256" key="2">
    <source>
        <dbReference type="ARBA" id="ARBA00022692"/>
    </source>
</evidence>
<protein>
    <recommendedName>
        <fullName evidence="5">DUF1977 domain-containing protein</fullName>
    </recommendedName>
</protein>